<reference evidence="6" key="1">
    <citation type="submission" date="2020-07" db="EMBL/GenBank/DDBJ databases">
        <title>Huge and variable diversity of episymbiotic CPR bacteria and DPANN archaea in groundwater ecosystems.</title>
        <authorList>
            <person name="He C.Y."/>
            <person name="Keren R."/>
            <person name="Whittaker M."/>
            <person name="Farag I.F."/>
            <person name="Doudna J."/>
            <person name="Cate J.H.D."/>
            <person name="Banfield J.F."/>
        </authorList>
    </citation>
    <scope>NUCLEOTIDE SEQUENCE</scope>
    <source>
        <strain evidence="6">NC_groundwater_1813_Pr3_B-0.1um_71_17</strain>
    </source>
</reference>
<feature type="DNA-binding region" description="H-T-H motif" evidence="4">
    <location>
        <begin position="37"/>
        <end position="56"/>
    </location>
</feature>
<name>A0A933W8Y3_UNCEI</name>
<evidence type="ECO:0000256" key="3">
    <source>
        <dbReference type="ARBA" id="ARBA00023163"/>
    </source>
</evidence>
<evidence type="ECO:0000313" key="6">
    <source>
        <dbReference type="EMBL" id="MBI5167849.1"/>
    </source>
</evidence>
<dbReference type="SUPFAM" id="SSF48498">
    <property type="entry name" value="Tetracyclin repressor-like, C-terminal domain"/>
    <property type="match status" value="1"/>
</dbReference>
<accession>A0A933W8Y3</accession>
<dbReference type="GO" id="GO:0000976">
    <property type="term" value="F:transcription cis-regulatory region binding"/>
    <property type="evidence" value="ECO:0007669"/>
    <property type="project" value="TreeGrafter"/>
</dbReference>
<protein>
    <submittedName>
        <fullName evidence="6">TetR/AcrR family transcriptional regulator</fullName>
    </submittedName>
</protein>
<dbReference type="InterPro" id="IPR050109">
    <property type="entry name" value="HTH-type_TetR-like_transc_reg"/>
</dbReference>
<dbReference type="PROSITE" id="PS01081">
    <property type="entry name" value="HTH_TETR_1"/>
    <property type="match status" value="1"/>
</dbReference>
<comment type="caution">
    <text evidence="6">The sequence shown here is derived from an EMBL/GenBank/DDBJ whole genome shotgun (WGS) entry which is preliminary data.</text>
</comment>
<dbReference type="Proteomes" id="UP000696931">
    <property type="component" value="Unassembled WGS sequence"/>
</dbReference>
<organism evidence="6 7">
    <name type="scientific">Eiseniibacteriota bacterium</name>
    <dbReference type="NCBI Taxonomy" id="2212470"/>
    <lineage>
        <taxon>Bacteria</taxon>
        <taxon>Candidatus Eiseniibacteriota</taxon>
    </lineage>
</organism>
<evidence type="ECO:0000256" key="2">
    <source>
        <dbReference type="ARBA" id="ARBA00023125"/>
    </source>
</evidence>
<dbReference type="AlphaFoldDB" id="A0A933W8Y3"/>
<evidence type="ECO:0000256" key="1">
    <source>
        <dbReference type="ARBA" id="ARBA00023015"/>
    </source>
</evidence>
<evidence type="ECO:0000259" key="5">
    <source>
        <dbReference type="PROSITE" id="PS50977"/>
    </source>
</evidence>
<dbReference type="InterPro" id="IPR009057">
    <property type="entry name" value="Homeodomain-like_sf"/>
</dbReference>
<dbReference type="InterPro" id="IPR023772">
    <property type="entry name" value="DNA-bd_HTH_TetR-type_CS"/>
</dbReference>
<dbReference type="Pfam" id="PF00440">
    <property type="entry name" value="TetR_N"/>
    <property type="match status" value="1"/>
</dbReference>
<sequence>MSTPELSRRERKKEDTRRRIFEAAVSLFREKGFEATTVDEITEKADVGRGTFFNYFPKKDSVLAFLSEEKLIVAEENLHELLNAPSTAREKLIGLYCAAGAVYEQDLDLARYVFSEWLKRGFAPTQDVERRWQKITLDLIQQGLSNGELREDVEPLRAEAILSSVYVAAIFQFLFCPADCAQKVVDLRDEIAARFAVVFDGLTPRTEVRP</sequence>
<dbReference type="SUPFAM" id="SSF46689">
    <property type="entry name" value="Homeodomain-like"/>
    <property type="match status" value="1"/>
</dbReference>
<dbReference type="InterPro" id="IPR036271">
    <property type="entry name" value="Tet_transcr_reg_TetR-rel_C_sf"/>
</dbReference>
<dbReference type="Gene3D" id="1.10.357.10">
    <property type="entry name" value="Tetracycline Repressor, domain 2"/>
    <property type="match status" value="1"/>
</dbReference>
<dbReference type="PANTHER" id="PTHR30055:SF234">
    <property type="entry name" value="HTH-TYPE TRANSCRIPTIONAL REGULATOR BETI"/>
    <property type="match status" value="1"/>
</dbReference>
<dbReference type="InterPro" id="IPR001647">
    <property type="entry name" value="HTH_TetR"/>
</dbReference>
<evidence type="ECO:0000256" key="4">
    <source>
        <dbReference type="PROSITE-ProRule" id="PRU00335"/>
    </source>
</evidence>
<dbReference type="EMBL" id="JACRIW010000001">
    <property type="protein sequence ID" value="MBI5167849.1"/>
    <property type="molecule type" value="Genomic_DNA"/>
</dbReference>
<keyword evidence="2 4" id="KW-0238">DNA-binding</keyword>
<evidence type="ECO:0000313" key="7">
    <source>
        <dbReference type="Proteomes" id="UP000696931"/>
    </source>
</evidence>
<keyword evidence="3" id="KW-0804">Transcription</keyword>
<dbReference type="PANTHER" id="PTHR30055">
    <property type="entry name" value="HTH-TYPE TRANSCRIPTIONAL REGULATOR RUTR"/>
    <property type="match status" value="1"/>
</dbReference>
<keyword evidence="1" id="KW-0805">Transcription regulation</keyword>
<gene>
    <name evidence="6" type="ORF">HZA61_00030</name>
</gene>
<feature type="domain" description="HTH tetR-type" evidence="5">
    <location>
        <begin position="14"/>
        <end position="74"/>
    </location>
</feature>
<dbReference type="PROSITE" id="PS50977">
    <property type="entry name" value="HTH_TETR_2"/>
    <property type="match status" value="1"/>
</dbReference>
<dbReference type="PRINTS" id="PR00455">
    <property type="entry name" value="HTHTETR"/>
</dbReference>
<proteinExistence type="predicted"/>
<dbReference type="GO" id="GO:0003700">
    <property type="term" value="F:DNA-binding transcription factor activity"/>
    <property type="evidence" value="ECO:0007669"/>
    <property type="project" value="TreeGrafter"/>
</dbReference>